<evidence type="ECO:0000313" key="6">
    <source>
        <dbReference type="Proteomes" id="UP000185936"/>
    </source>
</evidence>
<keyword evidence="1" id="KW-0472">Membrane</keyword>
<evidence type="ECO:0000256" key="1">
    <source>
        <dbReference type="SAM" id="Phobius"/>
    </source>
</evidence>
<keyword evidence="1" id="KW-1133">Transmembrane helix</keyword>
<feature type="domain" description="DUF8167" evidence="2">
    <location>
        <begin position="10"/>
        <end position="104"/>
    </location>
</feature>
<dbReference type="Pfam" id="PF26501">
    <property type="entry name" value="DUF8167"/>
    <property type="match status" value="1"/>
</dbReference>
<dbReference type="Pfam" id="PF26502">
    <property type="entry name" value="DUF8167_2nd"/>
    <property type="match status" value="1"/>
</dbReference>
<keyword evidence="1" id="KW-0812">Transmembrane</keyword>
<dbReference type="Proteomes" id="UP000185936">
    <property type="component" value="Unassembled WGS sequence"/>
</dbReference>
<dbReference type="RefSeq" id="WP_076609291.1">
    <property type="nucleotide sequence ID" value="NZ_FTNR01000007.1"/>
</dbReference>
<dbReference type="STRING" id="308853.SAMN05421752_107104"/>
<evidence type="ECO:0000259" key="4">
    <source>
        <dbReference type="Pfam" id="PF26503"/>
    </source>
</evidence>
<dbReference type="Pfam" id="PF26503">
    <property type="entry name" value="DUF8167_3rd"/>
    <property type="match status" value="1"/>
</dbReference>
<evidence type="ECO:0000259" key="3">
    <source>
        <dbReference type="Pfam" id="PF26502"/>
    </source>
</evidence>
<dbReference type="EMBL" id="FTNR01000007">
    <property type="protein sequence ID" value="SIS01132.1"/>
    <property type="molecule type" value="Genomic_DNA"/>
</dbReference>
<reference evidence="6" key="1">
    <citation type="submission" date="2017-01" db="EMBL/GenBank/DDBJ databases">
        <authorList>
            <person name="Varghese N."/>
            <person name="Submissions S."/>
        </authorList>
    </citation>
    <scope>NUCLEOTIDE SEQUENCE [LARGE SCALE GENOMIC DNA]</scope>
    <source>
        <strain evidence="6">type strain: HArc-</strain>
    </source>
</reference>
<dbReference type="InterPro" id="IPR058480">
    <property type="entry name" value="DUF8167_N"/>
</dbReference>
<accession>A0A1N7FL83</accession>
<keyword evidence="6" id="KW-1185">Reference proteome</keyword>
<feature type="domain" description="DUF8167" evidence="4">
    <location>
        <begin position="218"/>
        <end position="299"/>
    </location>
</feature>
<evidence type="ECO:0000259" key="2">
    <source>
        <dbReference type="Pfam" id="PF26501"/>
    </source>
</evidence>
<feature type="domain" description="DUF8167" evidence="3">
    <location>
        <begin position="130"/>
        <end position="204"/>
    </location>
</feature>
<feature type="transmembrane region" description="Helical" evidence="1">
    <location>
        <begin position="12"/>
        <end position="36"/>
    </location>
</feature>
<name>A0A1N7FL83_9EURY</name>
<feature type="transmembrane region" description="Helical" evidence="1">
    <location>
        <begin position="43"/>
        <end position="62"/>
    </location>
</feature>
<sequence length="396" mass="41728">MSFLFITPDEIVLGLSVGLLLGLPLAGLVGCGRVVVGQTTTDTVLGAVVSVSAVGVAGITAASMELIQLTTAQLPRLSIGSGVVFALALYADSYGARLADELPRATAQPTVRTQPLAADAIDAVDAAGQVTIRSVGSVRDHEGYPPLGPSLRTTLEDGRWRLPADLSRSELETRLEDRLRTTHDLAAIDVAIDGRGRATITAAPPINDLAADVPSGWRAVSVQTLVPAGIDSGDEVLVSTATTTIRGRVLRVAVDEAVPHEDRPATAPDIEETVLIAVPTPETSVLLEADAVRLVVTPTQMRHEFDAISLLERGGATIRRTTITASVRDVIVDDAVDVDAIAVRPVDDDARTARQTWTFEPSTDILEIGDDAFLVGTDRTAVDSIDRKQSAPEVSY</sequence>
<evidence type="ECO:0000313" key="5">
    <source>
        <dbReference type="EMBL" id="SIS01132.1"/>
    </source>
</evidence>
<evidence type="ECO:0008006" key="7">
    <source>
        <dbReference type="Google" id="ProtNLM"/>
    </source>
</evidence>
<dbReference type="InterPro" id="IPR058604">
    <property type="entry name" value="DUF8167_3rd"/>
</dbReference>
<protein>
    <recommendedName>
        <fullName evidence="7">RCK C-terminal domain-containing protein</fullName>
    </recommendedName>
</protein>
<dbReference type="OrthoDB" id="157524at2157"/>
<dbReference type="InterPro" id="IPR058603">
    <property type="entry name" value="DUF8167_2nd"/>
</dbReference>
<proteinExistence type="predicted"/>
<gene>
    <name evidence="5" type="ORF">SAMN05421752_107104</name>
</gene>
<dbReference type="AlphaFoldDB" id="A0A1N7FL83"/>
<organism evidence="5 6">
    <name type="scientific">Natronorubrum thiooxidans</name>
    <dbReference type="NCBI Taxonomy" id="308853"/>
    <lineage>
        <taxon>Archaea</taxon>
        <taxon>Methanobacteriati</taxon>
        <taxon>Methanobacteriota</taxon>
        <taxon>Stenosarchaea group</taxon>
        <taxon>Halobacteria</taxon>
        <taxon>Halobacteriales</taxon>
        <taxon>Natrialbaceae</taxon>
        <taxon>Natronorubrum</taxon>
    </lineage>
</organism>